<gene>
    <name evidence="1" type="ORF">KDK92_16405</name>
</gene>
<dbReference type="RefSeq" id="WP_250860424.1">
    <property type="nucleotide sequence ID" value="NZ_JAGSOJ010000003.1"/>
</dbReference>
<proteinExistence type="predicted"/>
<comment type="caution">
    <text evidence="1">The sequence shown here is derived from an EMBL/GenBank/DDBJ whole genome shotgun (WGS) entry which is preliminary data.</text>
</comment>
<dbReference type="AlphaFoldDB" id="A0A9J6P6A0"/>
<evidence type="ECO:0000313" key="2">
    <source>
        <dbReference type="Proteomes" id="UP001056429"/>
    </source>
</evidence>
<reference evidence="1" key="1">
    <citation type="journal article" date="2021" name="mSystems">
        <title>Bacteria and Archaea Synergistically Convert Glycine Betaine to Biogenic Methane in the Formosa Cold Seep of the South China Sea.</title>
        <authorList>
            <person name="Li L."/>
            <person name="Zhang W."/>
            <person name="Zhang S."/>
            <person name="Song L."/>
            <person name="Sun Q."/>
            <person name="Zhang H."/>
            <person name="Xiang H."/>
            <person name="Dong X."/>
        </authorList>
    </citation>
    <scope>NUCLEOTIDE SEQUENCE</scope>
    <source>
        <strain evidence="1">ZWT</strain>
    </source>
</reference>
<keyword evidence="2" id="KW-1185">Reference proteome</keyword>
<name>A0A9J6P6A0_9CLOT</name>
<accession>A0A9J6P6A0</accession>
<protein>
    <submittedName>
        <fullName evidence="1">Uncharacterized protein</fullName>
    </submittedName>
</protein>
<sequence length="321" mass="36344">MLTVEQIKTMNSQNISHDKDQTRKVLNSVWKTASNKQKNKAVALGGYTDTKAFSAARSTGSISVRMTIATSLVFSISPMYLSAMSKVDEGFTVDTANSFLHATGYDEYIIEDEDVNELNGSSDSSEDDEAYGDRVEIKIHLDRNLLKTLKGFAEYWDMPAENLIEQLIIEGTEGTSPFDKDEMDVIKKLLKIYDVNTFGVKDIRDSDKIDTIVVPMSDINHAAVFMGQNCWYSVSIADDKINNIRYIASYQNSPIKAITHYAEVKDIVRYNDTNKYKINFKSAPVELPEHIPYKNRSVTMRGRKYTNFEKLSSAKSLNDLW</sequence>
<evidence type="ECO:0000313" key="1">
    <source>
        <dbReference type="EMBL" id="MCM1991317.1"/>
    </source>
</evidence>
<organism evidence="1 2">
    <name type="scientific">Oceanirhabdus seepicola</name>
    <dbReference type="NCBI Taxonomy" id="2828781"/>
    <lineage>
        <taxon>Bacteria</taxon>
        <taxon>Bacillati</taxon>
        <taxon>Bacillota</taxon>
        <taxon>Clostridia</taxon>
        <taxon>Eubacteriales</taxon>
        <taxon>Clostridiaceae</taxon>
        <taxon>Oceanirhabdus</taxon>
    </lineage>
</organism>
<dbReference type="EMBL" id="JAGSOJ010000003">
    <property type="protein sequence ID" value="MCM1991317.1"/>
    <property type="molecule type" value="Genomic_DNA"/>
</dbReference>
<reference evidence="1" key="2">
    <citation type="submission" date="2021-04" db="EMBL/GenBank/DDBJ databases">
        <authorList>
            <person name="Dong X."/>
        </authorList>
    </citation>
    <scope>NUCLEOTIDE SEQUENCE</scope>
    <source>
        <strain evidence="1">ZWT</strain>
    </source>
</reference>
<dbReference type="Proteomes" id="UP001056429">
    <property type="component" value="Unassembled WGS sequence"/>
</dbReference>